<dbReference type="AlphaFoldDB" id="A0A8X6UKY7"/>
<dbReference type="EMBL" id="BMAW01132877">
    <property type="protein sequence ID" value="GFU45888.1"/>
    <property type="molecule type" value="Genomic_DNA"/>
</dbReference>
<evidence type="ECO:0000313" key="4">
    <source>
        <dbReference type="Proteomes" id="UP000887013"/>
    </source>
</evidence>
<dbReference type="PANTHER" id="PTHR14407">
    <property type="entry name" value="HERMANSKY-PUDLAK SYNDROME 4 PROTEIN LIGHT-EAR PROTEIN-RELATED"/>
    <property type="match status" value="1"/>
</dbReference>
<feature type="region of interest" description="Disordered" evidence="1">
    <location>
        <begin position="264"/>
        <end position="316"/>
    </location>
</feature>
<proteinExistence type="predicted"/>
<accession>A0A8X6UKY7</accession>
<evidence type="ECO:0000259" key="2">
    <source>
        <dbReference type="PROSITE" id="PS51022"/>
    </source>
</evidence>
<dbReference type="GO" id="GO:0005085">
    <property type="term" value="F:guanyl-nucleotide exchange factor activity"/>
    <property type="evidence" value="ECO:0007669"/>
    <property type="project" value="TreeGrafter"/>
</dbReference>
<dbReference type="InterPro" id="IPR004172">
    <property type="entry name" value="L27_dom"/>
</dbReference>
<dbReference type="InterPro" id="IPR026091">
    <property type="entry name" value="HPS4"/>
</dbReference>
<organism evidence="3 4">
    <name type="scientific">Nephila pilipes</name>
    <name type="common">Giant wood spider</name>
    <name type="synonym">Nephila maculata</name>
    <dbReference type="NCBI Taxonomy" id="299642"/>
    <lineage>
        <taxon>Eukaryota</taxon>
        <taxon>Metazoa</taxon>
        <taxon>Ecdysozoa</taxon>
        <taxon>Arthropoda</taxon>
        <taxon>Chelicerata</taxon>
        <taxon>Arachnida</taxon>
        <taxon>Araneae</taxon>
        <taxon>Araneomorphae</taxon>
        <taxon>Entelegynae</taxon>
        <taxon>Araneoidea</taxon>
        <taxon>Nephilidae</taxon>
        <taxon>Nephila</taxon>
    </lineage>
</organism>
<feature type="compositionally biased region" description="Polar residues" evidence="1">
    <location>
        <begin position="264"/>
        <end position="273"/>
    </location>
</feature>
<keyword evidence="4" id="KW-1185">Reference proteome</keyword>
<evidence type="ECO:0000256" key="1">
    <source>
        <dbReference type="SAM" id="MobiDB-lite"/>
    </source>
</evidence>
<dbReference type="PROSITE" id="PS51022">
    <property type="entry name" value="L27"/>
    <property type="match status" value="1"/>
</dbReference>
<dbReference type="OrthoDB" id="16754at2759"/>
<name>A0A8X6UKY7_NEPPI</name>
<gene>
    <name evidence="3" type="ORF">NPIL_466711</name>
</gene>
<dbReference type="Pfam" id="PF19031">
    <property type="entry name" value="Intu_longin_1"/>
    <property type="match status" value="1"/>
</dbReference>
<dbReference type="GO" id="GO:0031410">
    <property type="term" value="C:cytoplasmic vesicle"/>
    <property type="evidence" value="ECO:0007669"/>
    <property type="project" value="TreeGrafter"/>
</dbReference>
<sequence>MMNLFFVYDTVYCKKDEDDPKDAVVYFFPVQSSESLRYFLCCQLVGVAKFLRSTFSTPSIIVSDQGKFAFLWSGNYLLVLGANSDVNSNVLKDQLSFLCGIFCFYHGSINNILKACGNNREEFLSKMDLAWSRYITLSQCFGNVLQISLNTLPLKSYKKNSQIIATANRLLHVCQLSSSVISGTVFYNSRALSTQFMPQLTNYLSLLSNANASAPVTDAIHILKNLPPDVELKYVYLNPKMLSSILKYNHTCVGSRIRVKSSSKQHVASFSPTSKEHLSSGSEGDVDSGNCSESVHSNKEDGLFPPFSRKSKRSSSLKLSKQKKMCTISCCVGHSRLFEKNLYNSRNQNLKSYIDNPIHNNQRKKTVEKDNYEIQFKKMVDLKQRQNSVYTAVNILCKIHARLGASSFVFKSKLQHTNLMSSNDLEFRCSLCSNYHNSNKFNDLSLKQWNSDINISSYTHHQCACGLLTTKPCEGHYYLDRSDPVLETRIEVSKLQILKCRPSNETNRRLYSTKRHSLSRRSTIDGSVSSYSKKTFTGSQSFDFSFKSNDSDKYMNVESNELQKHVLYIQRYGSGTLVLLLNKTFDDKVINYLWNCGFTVLRELECNSEKEMTEKSFNVAPSYYILLYNYVQKVLKEYPHFPSLILSEKHSRKTLQQIQEDFQNDPHFRNMYLLSFNQSIFACHTDQKFAFYLQPEGDLRKLDPLYTLSKKAVRRLGKCFKVSL</sequence>
<dbReference type="GO" id="GO:0006605">
    <property type="term" value="P:protein targeting"/>
    <property type="evidence" value="ECO:0007669"/>
    <property type="project" value="TreeGrafter"/>
</dbReference>
<dbReference type="GO" id="GO:0005765">
    <property type="term" value="C:lysosomal membrane"/>
    <property type="evidence" value="ECO:0007669"/>
    <property type="project" value="TreeGrafter"/>
</dbReference>
<evidence type="ECO:0000313" key="3">
    <source>
        <dbReference type="EMBL" id="GFU45888.1"/>
    </source>
</evidence>
<dbReference type="GO" id="GO:0031267">
    <property type="term" value="F:small GTPase binding"/>
    <property type="evidence" value="ECO:0007669"/>
    <property type="project" value="TreeGrafter"/>
</dbReference>
<dbReference type="GO" id="GO:0031085">
    <property type="term" value="C:BLOC-3 complex"/>
    <property type="evidence" value="ECO:0007669"/>
    <property type="project" value="TreeGrafter"/>
</dbReference>
<comment type="caution">
    <text evidence="3">The sequence shown here is derived from an EMBL/GenBank/DDBJ whole genome shotgun (WGS) entry which is preliminary data.</text>
</comment>
<feature type="domain" description="L27" evidence="2">
    <location>
        <begin position="1"/>
        <end position="19"/>
    </location>
</feature>
<dbReference type="Proteomes" id="UP000887013">
    <property type="component" value="Unassembled WGS sequence"/>
</dbReference>
<dbReference type="GO" id="GO:0016192">
    <property type="term" value="P:vesicle-mediated transport"/>
    <property type="evidence" value="ECO:0007669"/>
    <property type="project" value="InterPro"/>
</dbReference>
<dbReference type="GO" id="GO:0030054">
    <property type="term" value="C:cell junction"/>
    <property type="evidence" value="ECO:0007669"/>
    <property type="project" value="UniProtKB-ARBA"/>
</dbReference>
<dbReference type="PANTHER" id="PTHR14407:SF9">
    <property type="entry name" value="BLOC-3 COMPLEX MEMBER HPS4"/>
    <property type="match status" value="1"/>
</dbReference>
<reference evidence="3" key="1">
    <citation type="submission" date="2020-08" db="EMBL/GenBank/DDBJ databases">
        <title>Multicomponent nature underlies the extraordinary mechanical properties of spider dragline silk.</title>
        <authorList>
            <person name="Kono N."/>
            <person name="Nakamura H."/>
            <person name="Mori M."/>
            <person name="Yoshida Y."/>
            <person name="Ohtoshi R."/>
            <person name="Malay A.D."/>
            <person name="Moran D.A.P."/>
            <person name="Tomita M."/>
            <person name="Numata K."/>
            <person name="Arakawa K."/>
        </authorList>
    </citation>
    <scope>NUCLEOTIDE SEQUENCE</scope>
</reference>
<dbReference type="InterPro" id="IPR043987">
    <property type="entry name" value="CCZ1/INTU/HSP4_longin_1"/>
</dbReference>
<protein>
    <recommendedName>
        <fullName evidence="2">L27 domain-containing protein</fullName>
    </recommendedName>
</protein>